<feature type="non-terminal residue" evidence="1">
    <location>
        <position position="1"/>
    </location>
</feature>
<reference evidence="1" key="1">
    <citation type="submission" date="2018-05" db="EMBL/GenBank/DDBJ databases">
        <authorList>
            <person name="Lanie J.A."/>
            <person name="Ng W.-L."/>
            <person name="Kazmierczak K.M."/>
            <person name="Andrzejewski T.M."/>
            <person name="Davidsen T.M."/>
            <person name="Wayne K.J."/>
            <person name="Tettelin H."/>
            <person name="Glass J.I."/>
            <person name="Rusch D."/>
            <person name="Podicherti R."/>
            <person name="Tsui H.-C.T."/>
            <person name="Winkler M.E."/>
        </authorList>
    </citation>
    <scope>NUCLEOTIDE SEQUENCE</scope>
</reference>
<sequence length="59" mass="6709">VGILEHVFKIFEFVRIVAFESRIIRIGFFFLILCTDKSGSSISTVFFPIRIASTLLLSL</sequence>
<proteinExistence type="predicted"/>
<gene>
    <name evidence="1" type="ORF">METZ01_LOCUS380318</name>
</gene>
<accession>A0A382TZI3</accession>
<dbReference type="EMBL" id="UINC01140360">
    <property type="protein sequence ID" value="SVD27464.1"/>
    <property type="molecule type" value="Genomic_DNA"/>
</dbReference>
<dbReference type="AlphaFoldDB" id="A0A382TZI3"/>
<evidence type="ECO:0000313" key="1">
    <source>
        <dbReference type="EMBL" id="SVD27464.1"/>
    </source>
</evidence>
<organism evidence="1">
    <name type="scientific">marine metagenome</name>
    <dbReference type="NCBI Taxonomy" id="408172"/>
    <lineage>
        <taxon>unclassified sequences</taxon>
        <taxon>metagenomes</taxon>
        <taxon>ecological metagenomes</taxon>
    </lineage>
</organism>
<name>A0A382TZI3_9ZZZZ</name>
<protein>
    <submittedName>
        <fullName evidence="1">Uncharacterized protein</fullName>
    </submittedName>
</protein>